<reference evidence="2" key="1">
    <citation type="submission" date="2014-09" db="EMBL/GenBank/DDBJ databases">
        <authorList>
            <person name="Sharma Rahul"/>
            <person name="Thines Marco"/>
        </authorList>
    </citation>
    <scope>NUCLEOTIDE SEQUENCE [LARGE SCALE GENOMIC DNA]</scope>
</reference>
<protein>
    <submittedName>
        <fullName evidence="1">Uncharacterized protein</fullName>
    </submittedName>
</protein>
<organism evidence="1 2">
    <name type="scientific">Plasmopara halstedii</name>
    <name type="common">Downy mildew of sunflower</name>
    <dbReference type="NCBI Taxonomy" id="4781"/>
    <lineage>
        <taxon>Eukaryota</taxon>
        <taxon>Sar</taxon>
        <taxon>Stramenopiles</taxon>
        <taxon>Oomycota</taxon>
        <taxon>Peronosporomycetes</taxon>
        <taxon>Peronosporales</taxon>
        <taxon>Peronosporaceae</taxon>
        <taxon>Plasmopara</taxon>
    </lineage>
</organism>
<dbReference type="Proteomes" id="UP000054928">
    <property type="component" value="Unassembled WGS sequence"/>
</dbReference>
<proteinExistence type="predicted"/>
<evidence type="ECO:0000313" key="2">
    <source>
        <dbReference type="Proteomes" id="UP000054928"/>
    </source>
</evidence>
<name>A0A0P1AP20_PLAHL</name>
<sequence length="64" mass="7113">MYSCTSHRAIKITDVPPNNNLGCIMQPLCPESWQTLSNFGYQDACPSHQGRSLHQTLIHPLSAC</sequence>
<dbReference type="EMBL" id="CCYD01000653">
    <property type="protein sequence ID" value="CEG43201.1"/>
    <property type="molecule type" value="Genomic_DNA"/>
</dbReference>
<dbReference type="GeneID" id="59052667"/>
<evidence type="ECO:0000313" key="1">
    <source>
        <dbReference type="EMBL" id="CEG43201.1"/>
    </source>
</evidence>
<accession>A0A0P1AP20</accession>
<dbReference type="RefSeq" id="XP_036263255.1">
    <property type="nucleotide sequence ID" value="XM_036407562.1"/>
</dbReference>
<dbReference type="AlphaFoldDB" id="A0A0P1AP20"/>
<keyword evidence="2" id="KW-1185">Reference proteome</keyword>